<dbReference type="Proteomes" id="UP000175691">
    <property type="component" value="Unassembled WGS sequence"/>
</dbReference>
<accession>A0A1E7Z9E7</accession>
<dbReference type="STRING" id="1656094.BFC18_13280"/>
<evidence type="ECO:0000313" key="2">
    <source>
        <dbReference type="Proteomes" id="UP000175691"/>
    </source>
</evidence>
<protein>
    <submittedName>
        <fullName evidence="1">Uncharacterized protein</fullName>
    </submittedName>
</protein>
<keyword evidence="2" id="KW-1185">Reference proteome</keyword>
<comment type="caution">
    <text evidence="1">The sequence shown here is derived from an EMBL/GenBank/DDBJ whole genome shotgun (WGS) entry which is preliminary data.</text>
</comment>
<reference evidence="1 2" key="1">
    <citation type="submission" date="2016-08" db="EMBL/GenBank/DDBJ databases">
        <authorList>
            <person name="Seilhamer J.J."/>
        </authorList>
    </citation>
    <scope>NUCLEOTIDE SEQUENCE [LARGE SCALE GENOMIC DNA]</scope>
    <source>
        <strain evidence="1 2">KCTC 42603</strain>
    </source>
</reference>
<sequence length="166" mass="18393">MVEHNHKLTVALAKLEKEKVPDKDLWVGIAHSINDNIPATPVKQGRGVAMPIAASFILFAAVLLVTKIDPLSEPSSQGMHGDALVQAISQQHEEQKLSLLTRFSEKAAVTDDWQQQLNELDEAASAVKRALAEDPDNTALLGMLQHIYQQQLLLIERVHAPKWQQI</sequence>
<dbReference type="RefSeq" id="WP_070125799.1">
    <property type="nucleotide sequence ID" value="NZ_MDHN01000029.1"/>
</dbReference>
<proteinExistence type="predicted"/>
<dbReference type="AlphaFoldDB" id="A0A1E7Z9E7"/>
<organism evidence="1 2">
    <name type="scientific">Alteromonas confluentis</name>
    <dbReference type="NCBI Taxonomy" id="1656094"/>
    <lineage>
        <taxon>Bacteria</taxon>
        <taxon>Pseudomonadati</taxon>
        <taxon>Pseudomonadota</taxon>
        <taxon>Gammaproteobacteria</taxon>
        <taxon>Alteromonadales</taxon>
        <taxon>Alteromonadaceae</taxon>
        <taxon>Alteromonas/Salinimonas group</taxon>
        <taxon>Alteromonas</taxon>
    </lineage>
</organism>
<evidence type="ECO:0000313" key="1">
    <source>
        <dbReference type="EMBL" id="OFC70156.1"/>
    </source>
</evidence>
<gene>
    <name evidence="1" type="ORF">BFC18_13280</name>
</gene>
<dbReference type="EMBL" id="MDHN01000029">
    <property type="protein sequence ID" value="OFC70156.1"/>
    <property type="molecule type" value="Genomic_DNA"/>
</dbReference>
<name>A0A1E7Z9E7_9ALTE</name>
<dbReference type="OrthoDB" id="6227277at2"/>